<evidence type="ECO:0000256" key="3">
    <source>
        <dbReference type="SAM" id="SignalP"/>
    </source>
</evidence>
<dbReference type="STRING" id="2316362.A0A4Q2DGW9"/>
<gene>
    <name evidence="4" type="ORF">EST38_g7505</name>
</gene>
<keyword evidence="5" id="KW-1185">Reference proteome</keyword>
<dbReference type="AlphaFoldDB" id="A0A4Q2DGW9"/>
<evidence type="ECO:0000256" key="2">
    <source>
        <dbReference type="SAM" id="Phobius"/>
    </source>
</evidence>
<evidence type="ECO:0008006" key="6">
    <source>
        <dbReference type="Google" id="ProtNLM"/>
    </source>
</evidence>
<comment type="caution">
    <text evidence="4">The sequence shown here is derived from an EMBL/GenBank/DDBJ whole genome shotgun (WGS) entry which is preliminary data.</text>
</comment>
<accession>A0A4Q2DGW9</accession>
<sequence length="248" mass="26465">MLALYATCLVALLPVVLGAPYNVTVDDTDPSVTWVGNWARTLPGFGKAFNGTYATAKNDSDAYAEFKFTGEFLSIDVISHYSESSKGEDFGQAMVLASATGLEFKEHTVRVDVGENATYSVFDAFIYTALEPSDASSAPSPSSSSAAAFTAIPEALIEPLSVETASPTPAPVSATKKDVNLGVIFGPICAVVAVIMAASAYFLYCFKKRSRRSADFSKKTTDFNESDGKIEEGRGSSTYEIKFPKQSD</sequence>
<evidence type="ECO:0000256" key="1">
    <source>
        <dbReference type="SAM" id="MobiDB-lite"/>
    </source>
</evidence>
<organism evidence="4 5">
    <name type="scientific">Candolleomyces aberdarensis</name>
    <dbReference type="NCBI Taxonomy" id="2316362"/>
    <lineage>
        <taxon>Eukaryota</taxon>
        <taxon>Fungi</taxon>
        <taxon>Dikarya</taxon>
        <taxon>Basidiomycota</taxon>
        <taxon>Agaricomycotina</taxon>
        <taxon>Agaricomycetes</taxon>
        <taxon>Agaricomycetidae</taxon>
        <taxon>Agaricales</taxon>
        <taxon>Agaricineae</taxon>
        <taxon>Psathyrellaceae</taxon>
        <taxon>Candolleomyces</taxon>
    </lineage>
</organism>
<feature type="compositionally biased region" description="Basic and acidic residues" evidence="1">
    <location>
        <begin position="215"/>
        <end position="234"/>
    </location>
</feature>
<dbReference type="InterPro" id="IPR004913">
    <property type="entry name" value="Herpes_gJ"/>
</dbReference>
<keyword evidence="2" id="KW-0812">Transmembrane</keyword>
<dbReference type="EMBL" id="SDEE01000272">
    <property type="protein sequence ID" value="RXW18341.1"/>
    <property type="molecule type" value="Genomic_DNA"/>
</dbReference>
<keyword evidence="2" id="KW-0472">Membrane</keyword>
<dbReference type="OrthoDB" id="3234968at2759"/>
<dbReference type="Pfam" id="PF03229">
    <property type="entry name" value="Alpha_GJ"/>
    <property type="match status" value="1"/>
</dbReference>
<proteinExistence type="predicted"/>
<keyword evidence="2" id="KW-1133">Transmembrane helix</keyword>
<reference evidence="4 5" key="1">
    <citation type="submission" date="2019-01" db="EMBL/GenBank/DDBJ databases">
        <title>Draft genome sequence of Psathyrella aberdarensis IHI B618.</title>
        <authorList>
            <person name="Buettner E."/>
            <person name="Kellner H."/>
        </authorList>
    </citation>
    <scope>NUCLEOTIDE SEQUENCE [LARGE SCALE GENOMIC DNA]</scope>
    <source>
        <strain evidence="4 5">IHI B618</strain>
    </source>
</reference>
<feature type="signal peptide" evidence="3">
    <location>
        <begin position="1"/>
        <end position="18"/>
    </location>
</feature>
<feature type="region of interest" description="Disordered" evidence="1">
    <location>
        <begin position="215"/>
        <end position="248"/>
    </location>
</feature>
<dbReference type="Proteomes" id="UP000290288">
    <property type="component" value="Unassembled WGS sequence"/>
</dbReference>
<protein>
    <recommendedName>
        <fullName evidence="6">Mid2 domain-containing protein</fullName>
    </recommendedName>
</protein>
<evidence type="ECO:0000313" key="5">
    <source>
        <dbReference type="Proteomes" id="UP000290288"/>
    </source>
</evidence>
<feature type="transmembrane region" description="Helical" evidence="2">
    <location>
        <begin position="181"/>
        <end position="204"/>
    </location>
</feature>
<name>A0A4Q2DGW9_9AGAR</name>
<evidence type="ECO:0000313" key="4">
    <source>
        <dbReference type="EMBL" id="RXW18341.1"/>
    </source>
</evidence>
<keyword evidence="3" id="KW-0732">Signal</keyword>
<feature type="chain" id="PRO_5020343973" description="Mid2 domain-containing protein" evidence="3">
    <location>
        <begin position="19"/>
        <end position="248"/>
    </location>
</feature>